<evidence type="ECO:0000259" key="1">
    <source>
        <dbReference type="Pfam" id="PF00534"/>
    </source>
</evidence>
<reference evidence="2 3" key="1">
    <citation type="submission" date="2015-11" db="EMBL/GenBank/DDBJ databases">
        <title>Genomic analysis of 38 Legionella species identifies large and diverse effector repertoires.</title>
        <authorList>
            <person name="Burstein D."/>
            <person name="Amaro F."/>
            <person name="Zusman T."/>
            <person name="Lifshitz Z."/>
            <person name="Cohen O."/>
            <person name="Gilbert J.A."/>
            <person name="Pupko T."/>
            <person name="Shuman H.A."/>
            <person name="Segal G."/>
        </authorList>
    </citation>
    <scope>NUCLEOTIDE SEQUENCE [LARGE SCALE GENOMIC DNA]</scope>
    <source>
        <strain evidence="2 3">ATCC 51914</strain>
    </source>
</reference>
<dbReference type="InterPro" id="IPR050194">
    <property type="entry name" value="Glycosyltransferase_grp1"/>
</dbReference>
<sequence>MRLLFISTPVGPIGSGIGGGVELIVSSLARSFKKQTHDVEVVAPTGSTIDGIAVHQFEGRLHIPMQRLKRNDAISTPMDSVLINMWKFAIEHSDRFDCIVNFAYDKLPFEQHPTCNTPIGHVISMSSLNDDMDSIFEKVATQFPNSLVMHSRAQAATFNSTIRKGTKIIECGIDDSLYAYNSNPQKHLAFVGRISREKGVADVFKLAEKTNYLIKIWGYMEDEAYWMEAQNNYPKAKVVYCGFLPSTKLQWELGQARAQLMTPKSVEAFGLVVVEALACGTPTIAYNRGAPAEIIQDGRTGFVVPADDIDKMISSIHLIDQIKRSDCRKHFEEKYTLEVFSKSIERWIMKL</sequence>
<name>A0A0W1ALI7_9GAMM</name>
<dbReference type="EMBL" id="LNZB01000015">
    <property type="protein sequence ID" value="KTD82221.1"/>
    <property type="molecule type" value="Genomic_DNA"/>
</dbReference>
<proteinExistence type="predicted"/>
<keyword evidence="2" id="KW-0328">Glycosyltransferase</keyword>
<evidence type="ECO:0000313" key="2">
    <source>
        <dbReference type="EMBL" id="KTD82221.1"/>
    </source>
</evidence>
<keyword evidence="2" id="KW-0808">Transferase</keyword>
<protein>
    <submittedName>
        <fullName evidence="2">Glycogen synthase</fullName>
        <ecNumber evidence="2">2.4.1.11</ecNumber>
    </submittedName>
</protein>
<dbReference type="SUPFAM" id="SSF53756">
    <property type="entry name" value="UDP-Glycosyltransferase/glycogen phosphorylase"/>
    <property type="match status" value="1"/>
</dbReference>
<feature type="domain" description="Glycosyl transferase family 1" evidence="1">
    <location>
        <begin position="185"/>
        <end position="318"/>
    </location>
</feature>
<dbReference type="RefSeq" id="WP_058479527.1">
    <property type="nucleotide sequence ID" value="NZ_CAAAIQ010000021.1"/>
</dbReference>
<dbReference type="PANTHER" id="PTHR45947:SF3">
    <property type="entry name" value="SULFOQUINOVOSYL TRANSFERASE SQD2"/>
    <property type="match status" value="1"/>
</dbReference>
<dbReference type="PATRIC" id="fig|66969.6.peg.762"/>
<dbReference type="EC" id="2.4.1.11" evidence="2"/>
<dbReference type="PANTHER" id="PTHR45947">
    <property type="entry name" value="SULFOQUINOVOSYL TRANSFERASE SQD2"/>
    <property type="match status" value="1"/>
</dbReference>
<keyword evidence="3" id="KW-1185">Reference proteome</keyword>
<evidence type="ECO:0000313" key="3">
    <source>
        <dbReference type="Proteomes" id="UP000054729"/>
    </source>
</evidence>
<gene>
    <name evidence="2" type="ORF">Lwal_0698</name>
</gene>
<accession>A0A0W1ALI7</accession>
<dbReference type="AlphaFoldDB" id="A0A0W1ALI7"/>
<dbReference type="Pfam" id="PF00534">
    <property type="entry name" value="Glycos_transf_1"/>
    <property type="match status" value="1"/>
</dbReference>
<organism evidence="2 3">
    <name type="scientific">Legionella waltersii</name>
    <dbReference type="NCBI Taxonomy" id="66969"/>
    <lineage>
        <taxon>Bacteria</taxon>
        <taxon>Pseudomonadati</taxon>
        <taxon>Pseudomonadota</taxon>
        <taxon>Gammaproteobacteria</taxon>
        <taxon>Legionellales</taxon>
        <taxon>Legionellaceae</taxon>
        <taxon>Legionella</taxon>
    </lineage>
</organism>
<dbReference type="OrthoDB" id="9802525at2"/>
<dbReference type="InterPro" id="IPR001296">
    <property type="entry name" value="Glyco_trans_1"/>
</dbReference>
<dbReference type="GO" id="GO:0004373">
    <property type="term" value="F:alpha-1,4-glucan glucosyltransferase (UDP-glucose donor) activity"/>
    <property type="evidence" value="ECO:0007669"/>
    <property type="project" value="UniProtKB-EC"/>
</dbReference>
<comment type="caution">
    <text evidence="2">The sequence shown here is derived from an EMBL/GenBank/DDBJ whole genome shotgun (WGS) entry which is preliminary data.</text>
</comment>
<dbReference type="STRING" id="66969.Lwal_0698"/>
<dbReference type="Gene3D" id="3.40.50.2000">
    <property type="entry name" value="Glycogen Phosphorylase B"/>
    <property type="match status" value="2"/>
</dbReference>
<dbReference type="Proteomes" id="UP000054729">
    <property type="component" value="Unassembled WGS sequence"/>
</dbReference>